<dbReference type="EMBL" id="NPEX01000100">
    <property type="protein sequence ID" value="RAI43219.1"/>
    <property type="molecule type" value="Genomic_DNA"/>
</dbReference>
<dbReference type="Proteomes" id="UP000249130">
    <property type="component" value="Unassembled WGS sequence"/>
</dbReference>
<comment type="caution">
    <text evidence="1">The sequence shown here is derived from an EMBL/GenBank/DDBJ whole genome shotgun (WGS) entry which is preliminary data.</text>
</comment>
<protein>
    <submittedName>
        <fullName evidence="1">SoxS protein</fullName>
    </submittedName>
</protein>
<gene>
    <name evidence="1" type="ORF">CH341_15510</name>
</gene>
<keyword evidence="2" id="KW-1185">Reference proteome</keyword>
<name>A0A327KWM1_9BRAD</name>
<dbReference type="AlphaFoldDB" id="A0A327KWM1"/>
<dbReference type="InterPro" id="IPR036249">
    <property type="entry name" value="Thioredoxin-like_sf"/>
</dbReference>
<evidence type="ECO:0000313" key="2">
    <source>
        <dbReference type="Proteomes" id="UP000249130"/>
    </source>
</evidence>
<evidence type="ECO:0000313" key="1">
    <source>
        <dbReference type="EMBL" id="RAI43219.1"/>
    </source>
</evidence>
<proteinExistence type="predicted"/>
<reference evidence="1 2" key="1">
    <citation type="submission" date="2017-07" db="EMBL/GenBank/DDBJ databases">
        <title>Draft Genome Sequences of Select Purple Nonsulfur Bacteria.</title>
        <authorList>
            <person name="Lasarre B."/>
            <person name="Mckinlay J.B."/>
        </authorList>
    </citation>
    <scope>NUCLEOTIDE SEQUENCE [LARGE SCALE GENOMIC DNA]</scope>
    <source>
        <strain evidence="1 2">DSM 5909</strain>
    </source>
</reference>
<organism evidence="1 2">
    <name type="scientific">Rhodoplanes roseus</name>
    <dbReference type="NCBI Taxonomy" id="29409"/>
    <lineage>
        <taxon>Bacteria</taxon>
        <taxon>Pseudomonadati</taxon>
        <taxon>Pseudomonadota</taxon>
        <taxon>Alphaproteobacteria</taxon>
        <taxon>Hyphomicrobiales</taxon>
        <taxon>Nitrobacteraceae</taxon>
        <taxon>Rhodoplanes</taxon>
    </lineage>
</organism>
<dbReference type="SUPFAM" id="SSF52833">
    <property type="entry name" value="Thioredoxin-like"/>
    <property type="match status" value="1"/>
</dbReference>
<dbReference type="OrthoDB" id="7362982at2"/>
<dbReference type="Gene3D" id="3.40.30.10">
    <property type="entry name" value="Glutaredoxin"/>
    <property type="match status" value="1"/>
</dbReference>
<sequence length="91" mass="10492">MREAGCPYCREWDAKIGPIYGKTAEARRAPIREIDKRDVPASGLTLARPVRYTPTFLLTRDDIELGRIEGYPGEDFFWARLDRLLELLPPE</sequence>
<accession>A0A327KWM1</accession>